<feature type="transmembrane region" description="Helical" evidence="7">
    <location>
        <begin position="6"/>
        <end position="24"/>
    </location>
</feature>
<evidence type="ECO:0000256" key="7">
    <source>
        <dbReference type="SAM" id="Phobius"/>
    </source>
</evidence>
<dbReference type="Pfam" id="PF04066">
    <property type="entry name" value="MrpF_PhaF"/>
    <property type="match status" value="1"/>
</dbReference>
<dbReference type="InterPro" id="IPR007208">
    <property type="entry name" value="MrpF/PhaF-like"/>
</dbReference>
<keyword evidence="5 7" id="KW-0472">Membrane</keyword>
<dbReference type="GO" id="GO:0015075">
    <property type="term" value="F:monoatomic ion transmembrane transporter activity"/>
    <property type="evidence" value="ECO:0007669"/>
    <property type="project" value="InterPro"/>
</dbReference>
<feature type="transmembrane region" description="Helical" evidence="7">
    <location>
        <begin position="36"/>
        <end position="53"/>
    </location>
</feature>
<reference evidence="8" key="1">
    <citation type="journal article" date="2014" name="Int. J. Syst. Evol. Microbiol.">
        <title>Complete genome sequence of Corynebacterium casei LMG S-19264T (=DSM 44701T), isolated from a smear-ripened cheese.</title>
        <authorList>
            <consortium name="US DOE Joint Genome Institute (JGI-PGF)"/>
            <person name="Walter F."/>
            <person name="Albersmeier A."/>
            <person name="Kalinowski J."/>
            <person name="Ruckert C."/>
        </authorList>
    </citation>
    <scope>NUCLEOTIDE SEQUENCE</scope>
    <source>
        <strain evidence="8">CGMCC 1.12813</strain>
    </source>
</reference>
<evidence type="ECO:0000256" key="3">
    <source>
        <dbReference type="ARBA" id="ARBA00022692"/>
    </source>
</evidence>
<feature type="transmembrane region" description="Helical" evidence="7">
    <location>
        <begin position="59"/>
        <end position="78"/>
    </location>
</feature>
<gene>
    <name evidence="8" type="ORF">GCM10010979_16720</name>
</gene>
<keyword evidence="2" id="KW-1003">Cell membrane</keyword>
<feature type="region of interest" description="Disordered" evidence="6">
    <location>
        <begin position="91"/>
        <end position="128"/>
    </location>
</feature>
<comment type="caution">
    <text evidence="8">The sequence shown here is derived from an EMBL/GenBank/DDBJ whole genome shotgun (WGS) entry which is preliminary data.</text>
</comment>
<evidence type="ECO:0000256" key="6">
    <source>
        <dbReference type="SAM" id="MobiDB-lite"/>
    </source>
</evidence>
<evidence type="ECO:0000256" key="2">
    <source>
        <dbReference type="ARBA" id="ARBA00022475"/>
    </source>
</evidence>
<protein>
    <recommendedName>
        <fullName evidence="10">Sodium:proton antiporter</fullName>
    </recommendedName>
</protein>
<dbReference type="EMBL" id="BMGB01000001">
    <property type="protein sequence ID" value="GGB02744.1"/>
    <property type="molecule type" value="Genomic_DNA"/>
</dbReference>
<keyword evidence="9" id="KW-1185">Reference proteome</keyword>
<name>A0A916SLV8_9MICO</name>
<comment type="subcellular location">
    <subcellularLocation>
        <location evidence="1">Cell membrane</location>
        <topology evidence="1">Multi-pass membrane protein</topology>
    </subcellularLocation>
</comment>
<keyword evidence="4 7" id="KW-1133">Transmembrane helix</keyword>
<keyword evidence="3 7" id="KW-0812">Transmembrane</keyword>
<evidence type="ECO:0000256" key="4">
    <source>
        <dbReference type="ARBA" id="ARBA00022989"/>
    </source>
</evidence>
<evidence type="ECO:0000256" key="1">
    <source>
        <dbReference type="ARBA" id="ARBA00004651"/>
    </source>
</evidence>
<feature type="compositionally biased region" description="Acidic residues" evidence="6">
    <location>
        <begin position="111"/>
        <end position="128"/>
    </location>
</feature>
<proteinExistence type="predicted"/>
<reference evidence="8" key="2">
    <citation type="submission" date="2020-09" db="EMBL/GenBank/DDBJ databases">
        <authorList>
            <person name="Sun Q."/>
            <person name="Zhou Y."/>
        </authorList>
    </citation>
    <scope>NUCLEOTIDE SEQUENCE</scope>
    <source>
        <strain evidence="8">CGMCC 1.12813</strain>
    </source>
</reference>
<sequence length="128" mass="13331">MTVIYAIVGVLFTLAALLTVFRIVRGPSILDRMIASDVLLTTLMLVVGAEMVYNGHTRTIPLMVVLASTAIFATIAVARYVSKQDRPAGVPVGVDSPLGESASATSGPVDESVEIGDEPDAADEGSAR</sequence>
<accession>A0A916SLV8</accession>
<evidence type="ECO:0008006" key="10">
    <source>
        <dbReference type="Google" id="ProtNLM"/>
    </source>
</evidence>
<evidence type="ECO:0000256" key="5">
    <source>
        <dbReference type="ARBA" id="ARBA00023136"/>
    </source>
</evidence>
<organism evidence="8 9">
    <name type="scientific">Conyzicola nivalis</name>
    <dbReference type="NCBI Taxonomy" id="1477021"/>
    <lineage>
        <taxon>Bacteria</taxon>
        <taxon>Bacillati</taxon>
        <taxon>Actinomycetota</taxon>
        <taxon>Actinomycetes</taxon>
        <taxon>Micrococcales</taxon>
        <taxon>Microbacteriaceae</taxon>
        <taxon>Conyzicola</taxon>
    </lineage>
</organism>
<dbReference type="GO" id="GO:0005886">
    <property type="term" value="C:plasma membrane"/>
    <property type="evidence" value="ECO:0007669"/>
    <property type="project" value="UniProtKB-SubCell"/>
</dbReference>
<evidence type="ECO:0000313" key="8">
    <source>
        <dbReference type="EMBL" id="GGB02744.1"/>
    </source>
</evidence>
<evidence type="ECO:0000313" key="9">
    <source>
        <dbReference type="Proteomes" id="UP000606922"/>
    </source>
</evidence>
<dbReference type="Proteomes" id="UP000606922">
    <property type="component" value="Unassembled WGS sequence"/>
</dbReference>
<dbReference type="AlphaFoldDB" id="A0A916SLV8"/>